<dbReference type="EMBL" id="CM001376">
    <property type="protein sequence ID" value="EHM12511.1"/>
    <property type="molecule type" value="Genomic_DNA"/>
</dbReference>
<keyword evidence="4" id="KW-1185">Reference proteome</keyword>
<feature type="transmembrane region" description="Helical" evidence="1">
    <location>
        <begin position="131"/>
        <end position="153"/>
    </location>
</feature>
<evidence type="ECO:0000256" key="1">
    <source>
        <dbReference type="SAM" id="Phobius"/>
    </source>
</evidence>
<keyword evidence="1" id="KW-1133">Transmembrane helix</keyword>
<feature type="transmembrane region" description="Helical" evidence="1">
    <location>
        <begin position="165"/>
        <end position="188"/>
    </location>
</feature>
<dbReference type="Pfam" id="PF07670">
    <property type="entry name" value="Gate"/>
    <property type="match status" value="1"/>
</dbReference>
<dbReference type="AlphaFoldDB" id="H0ULW9"/>
<dbReference type="STRING" id="885272.JonanDRAFT_0077"/>
<keyword evidence="1" id="KW-0812">Transmembrane</keyword>
<proteinExistence type="predicted"/>
<organism evidence="3 4">
    <name type="scientific">Jonquetella anthropi DSM 22815</name>
    <dbReference type="NCBI Taxonomy" id="885272"/>
    <lineage>
        <taxon>Bacteria</taxon>
        <taxon>Thermotogati</taxon>
        <taxon>Synergistota</taxon>
        <taxon>Synergistia</taxon>
        <taxon>Synergistales</taxon>
        <taxon>Dethiosulfovibrionaceae</taxon>
        <taxon>Jonquetella</taxon>
    </lineage>
</organism>
<dbReference type="RefSeq" id="WP_008522328.1">
    <property type="nucleotide sequence ID" value="NZ_CM001376.1"/>
</dbReference>
<dbReference type="HOGENOM" id="CLU_089992_1_0_0"/>
<feature type="domain" description="Nucleoside transporter/FeoB GTPase Gate" evidence="2">
    <location>
        <begin position="42"/>
        <end position="148"/>
    </location>
</feature>
<keyword evidence="1" id="KW-0472">Membrane</keyword>
<gene>
    <name evidence="3" type="ORF">JonanDRAFT_0077</name>
</gene>
<name>H0ULW9_9BACT</name>
<protein>
    <submittedName>
        <fullName evidence="3">Putative membrane protein required for spore maturation</fullName>
    </submittedName>
</protein>
<evidence type="ECO:0000259" key="2">
    <source>
        <dbReference type="Pfam" id="PF07670"/>
    </source>
</evidence>
<accession>H0ULW9</accession>
<evidence type="ECO:0000313" key="4">
    <source>
        <dbReference type="Proteomes" id="UP000003806"/>
    </source>
</evidence>
<evidence type="ECO:0000313" key="3">
    <source>
        <dbReference type="EMBL" id="EHM12511.1"/>
    </source>
</evidence>
<feature type="transmembrane region" description="Helical" evidence="1">
    <location>
        <begin position="41"/>
        <end position="64"/>
    </location>
</feature>
<dbReference type="eggNOG" id="COG2715">
    <property type="taxonomic scope" value="Bacteria"/>
</dbReference>
<sequence>MINWIWAGMFIIGIVTAMLTGNVQAVTDAAINSANTAVELSLGLIGVMTLWLGVMKVAEVSGLIRKAARCLRPLLVRLFPDVPPDHPAMGSILMNLAANVFGLGNAATPFGIKAMQDLQTLNGTDDTATDAMCMFLAINTSSVTLIPATTIAYRVAAGSANATEIIGPTIVATAVSTAAGIIAAKLLARTRKYRSTCPALRISEGRE</sequence>
<reference evidence="3 4" key="1">
    <citation type="submission" date="2011-11" db="EMBL/GenBank/DDBJ databases">
        <title>The Noncontiguous Finished genome of Jonquetella anthropi DSM 22815.</title>
        <authorList>
            <consortium name="US DOE Joint Genome Institute (JGI-PGF)"/>
            <person name="Lucas S."/>
            <person name="Copeland A."/>
            <person name="Lapidus A."/>
            <person name="Glavina del Rio T."/>
            <person name="Dalin E."/>
            <person name="Tice H."/>
            <person name="Bruce D."/>
            <person name="Goodwin L."/>
            <person name="Pitluck S."/>
            <person name="Peters L."/>
            <person name="Mikhailova N."/>
            <person name="Held B."/>
            <person name="Kyrpides N."/>
            <person name="Mavromatis K."/>
            <person name="Ivanova N."/>
            <person name="Markowitz V."/>
            <person name="Cheng J.-F."/>
            <person name="Hugenholtz P."/>
            <person name="Woyke T."/>
            <person name="Wu D."/>
            <person name="Gronow S."/>
            <person name="Wellnitz S."/>
            <person name="Brambilla E."/>
            <person name="Klenk H.-P."/>
            <person name="Eisen J.A."/>
        </authorList>
    </citation>
    <scope>NUCLEOTIDE SEQUENCE [LARGE SCALE GENOMIC DNA]</scope>
    <source>
        <strain evidence="3 4">DSM 22815</strain>
    </source>
</reference>
<dbReference type="InterPro" id="IPR011642">
    <property type="entry name" value="Gate_dom"/>
</dbReference>
<dbReference type="Proteomes" id="UP000003806">
    <property type="component" value="Chromosome"/>
</dbReference>